<evidence type="ECO:0000256" key="2">
    <source>
        <dbReference type="SAM" id="Phobius"/>
    </source>
</evidence>
<gene>
    <name evidence="3" type="ORF">Krac_2678</name>
</gene>
<feature type="transmembrane region" description="Helical" evidence="2">
    <location>
        <begin position="46"/>
        <end position="63"/>
    </location>
</feature>
<feature type="transmembrane region" description="Helical" evidence="2">
    <location>
        <begin position="117"/>
        <end position="140"/>
    </location>
</feature>
<proteinExistence type="predicted"/>
<feature type="region of interest" description="Disordered" evidence="1">
    <location>
        <begin position="237"/>
        <end position="297"/>
    </location>
</feature>
<feature type="transmembrane region" description="Helical" evidence="2">
    <location>
        <begin position="152"/>
        <end position="171"/>
    </location>
</feature>
<dbReference type="EMBL" id="ADVG01000004">
    <property type="protein sequence ID" value="EFH81919.1"/>
    <property type="molecule type" value="Genomic_DNA"/>
</dbReference>
<organism evidence="3 4">
    <name type="scientific">Ktedonobacter racemifer DSM 44963</name>
    <dbReference type="NCBI Taxonomy" id="485913"/>
    <lineage>
        <taxon>Bacteria</taxon>
        <taxon>Bacillati</taxon>
        <taxon>Chloroflexota</taxon>
        <taxon>Ktedonobacteria</taxon>
        <taxon>Ktedonobacterales</taxon>
        <taxon>Ktedonobacteraceae</taxon>
        <taxon>Ktedonobacter</taxon>
    </lineage>
</organism>
<dbReference type="Proteomes" id="UP000004508">
    <property type="component" value="Unassembled WGS sequence"/>
</dbReference>
<dbReference type="AlphaFoldDB" id="D6TZC9"/>
<dbReference type="eggNOG" id="COG2132">
    <property type="taxonomic scope" value="Bacteria"/>
</dbReference>
<protein>
    <recommendedName>
        <fullName evidence="5">DoxX family protein</fullName>
    </recommendedName>
</protein>
<reference evidence="3 4" key="1">
    <citation type="journal article" date="2011" name="Stand. Genomic Sci.">
        <title>Non-contiguous finished genome sequence and contextual data of the filamentous soil bacterium Ktedonobacter racemifer type strain (SOSP1-21).</title>
        <authorList>
            <person name="Chang Y.J."/>
            <person name="Land M."/>
            <person name="Hauser L."/>
            <person name="Chertkov O."/>
            <person name="Del Rio T.G."/>
            <person name="Nolan M."/>
            <person name="Copeland A."/>
            <person name="Tice H."/>
            <person name="Cheng J.F."/>
            <person name="Lucas S."/>
            <person name="Han C."/>
            <person name="Goodwin L."/>
            <person name="Pitluck S."/>
            <person name="Ivanova N."/>
            <person name="Ovchinikova G."/>
            <person name="Pati A."/>
            <person name="Chen A."/>
            <person name="Palaniappan K."/>
            <person name="Mavromatis K."/>
            <person name="Liolios K."/>
            <person name="Brettin T."/>
            <person name="Fiebig A."/>
            <person name="Rohde M."/>
            <person name="Abt B."/>
            <person name="Goker M."/>
            <person name="Detter J.C."/>
            <person name="Woyke T."/>
            <person name="Bristow J."/>
            <person name="Eisen J.A."/>
            <person name="Markowitz V."/>
            <person name="Hugenholtz P."/>
            <person name="Kyrpides N.C."/>
            <person name="Klenk H.P."/>
            <person name="Lapidus A."/>
        </authorList>
    </citation>
    <scope>NUCLEOTIDE SEQUENCE [LARGE SCALE GENOMIC DNA]</scope>
    <source>
        <strain evidence="4">DSM 44963</strain>
    </source>
</reference>
<sequence>MGGHSARLSRPGCGALVPYPMGIGCVFEGSNLVFQLQLWRVRGINAIRVCFGLTWLVNAWFAWQPGFLTAMTVHAMATLPGQPTFIQSWIHLWVSILSINPAFFSGLIALLETTISLGLLAGTLTNAICLVGIVLSLFLWSTAEGFVLPYNVISPGAMLTYTLVFLGLIVGNAGYPFGLDRFLCTWLGRWYFLSSASSQVIHKPQTQFDLQDPYNQVLWLPPRGSAHMSTQVMPATRASRLSRDETGHTDQAFETYSSNTQSRLNAIRGQRLSPLHIDRREPRSHDTRAQTPGPIAH</sequence>
<evidence type="ECO:0000256" key="1">
    <source>
        <dbReference type="SAM" id="MobiDB-lite"/>
    </source>
</evidence>
<name>D6TZC9_KTERA</name>
<dbReference type="InParanoid" id="D6TZC9"/>
<evidence type="ECO:0000313" key="3">
    <source>
        <dbReference type="EMBL" id="EFH81919.1"/>
    </source>
</evidence>
<dbReference type="PROSITE" id="PS51257">
    <property type="entry name" value="PROKAR_LIPOPROTEIN"/>
    <property type="match status" value="1"/>
</dbReference>
<keyword evidence="2" id="KW-1133">Transmembrane helix</keyword>
<evidence type="ECO:0008006" key="5">
    <source>
        <dbReference type="Google" id="ProtNLM"/>
    </source>
</evidence>
<accession>D6TZC9</accession>
<dbReference type="STRING" id="485913.Krac_2678"/>
<keyword evidence="2" id="KW-0472">Membrane</keyword>
<keyword evidence="4" id="KW-1185">Reference proteome</keyword>
<keyword evidence="2" id="KW-0812">Transmembrane</keyword>
<evidence type="ECO:0000313" key="4">
    <source>
        <dbReference type="Proteomes" id="UP000004508"/>
    </source>
</evidence>
<comment type="caution">
    <text evidence="3">The sequence shown here is derived from an EMBL/GenBank/DDBJ whole genome shotgun (WGS) entry which is preliminary data.</text>
</comment>
<feature type="transmembrane region" description="Helical" evidence="2">
    <location>
        <begin position="90"/>
        <end position="110"/>
    </location>
</feature>
<feature type="compositionally biased region" description="Polar residues" evidence="1">
    <location>
        <begin position="252"/>
        <end position="264"/>
    </location>
</feature>
<feature type="compositionally biased region" description="Basic and acidic residues" evidence="1">
    <location>
        <begin position="276"/>
        <end position="288"/>
    </location>
</feature>